<name>A0ABN2LZZ9_9MICO</name>
<dbReference type="InterPro" id="IPR000182">
    <property type="entry name" value="GNAT_dom"/>
</dbReference>
<dbReference type="Pfam" id="PF13527">
    <property type="entry name" value="Acetyltransf_9"/>
    <property type="match status" value="1"/>
</dbReference>
<evidence type="ECO:0000256" key="3">
    <source>
        <dbReference type="ARBA" id="ARBA00023315"/>
    </source>
</evidence>
<feature type="binding site" evidence="4">
    <location>
        <begin position="118"/>
        <end position="123"/>
    </location>
    <ligand>
        <name>acetyl-CoA</name>
        <dbReference type="ChEBI" id="CHEBI:57288"/>
    </ligand>
</feature>
<dbReference type="InterPro" id="IPR025559">
    <property type="entry name" value="Eis_dom"/>
</dbReference>
<evidence type="ECO:0000256" key="2">
    <source>
        <dbReference type="ARBA" id="ARBA00022679"/>
    </source>
</evidence>
<dbReference type="RefSeq" id="WP_344294313.1">
    <property type="nucleotide sequence ID" value="NZ_BAAANJ010000004.1"/>
</dbReference>
<gene>
    <name evidence="6" type="ORF">GCM10009749_11250</name>
</gene>
<dbReference type="EMBL" id="BAAANJ010000004">
    <property type="protein sequence ID" value="GAA1804867.1"/>
    <property type="molecule type" value="Genomic_DNA"/>
</dbReference>
<evidence type="ECO:0000256" key="1">
    <source>
        <dbReference type="ARBA" id="ARBA00009213"/>
    </source>
</evidence>
<comment type="subunit">
    <text evidence="4">Homohexamer; trimer of dimers.</text>
</comment>
<keyword evidence="2 4" id="KW-0808">Transferase</keyword>
<comment type="similarity">
    <text evidence="1 4">Belongs to the acetyltransferase Eis family.</text>
</comment>
<comment type="caution">
    <text evidence="6">The sequence shown here is derived from an EMBL/GenBank/DDBJ whole genome shotgun (WGS) entry which is preliminary data.</text>
</comment>
<dbReference type="InterPro" id="IPR022902">
    <property type="entry name" value="NAcTrfase_Eis"/>
</dbReference>
<evidence type="ECO:0000256" key="4">
    <source>
        <dbReference type="HAMAP-Rule" id="MF_01812"/>
    </source>
</evidence>
<dbReference type="Pfam" id="PF13530">
    <property type="entry name" value="SCP2_2"/>
    <property type="match status" value="1"/>
</dbReference>
<feature type="active site" description="Proton acceptor; via carboxylate" evidence="4">
    <location>
        <position position="453"/>
    </location>
</feature>
<sequence length="453" mass="48813">MSFDLRAIPLDATALRTLAAKGLEYRLVDTNDVAAATAWVEADFRGFHNARPRQVSVDYDLAVIADRRVQGVYDPSIADPAIPVATVSSWPTGLSVPGGRSVDAWAVSSVTVSPTHRRRGIARALMLAELENARAAGAALAVLTASEATIYGRFGYAPATRAATVHVDRRRTHWIGPDAPGRVHFVAAEDLRTIAPALARRAVARTTGEIDRWPGILDRALGLVDPDSESSRRKRVVRYDDEHGNPQGFAVFQVLRDPNEHGIVEFDFLAAATDEAERELWRFLVEQDFVTSVRGLLRSVDEPLPWLLEDPRAITVSDVADHLWVRVLDPVAALASRRYGTAGTLAIEVTDPQGHAAGLYELVVDERGRAEVARIDPDRASGTGTGTGSASGSAPGIRLGVHELGAIYLGGVRPSVLARAGRVASSAASAGRAIELADRMFLGQRTPHLSIWF</sequence>
<dbReference type="InterPro" id="IPR041380">
    <property type="entry name" value="Acetyltransf_17"/>
</dbReference>
<dbReference type="InterPro" id="IPR051554">
    <property type="entry name" value="Acetyltransferase_Eis"/>
</dbReference>
<reference evidence="6 7" key="1">
    <citation type="journal article" date="2019" name="Int. J. Syst. Evol. Microbiol.">
        <title>The Global Catalogue of Microorganisms (GCM) 10K type strain sequencing project: providing services to taxonomists for standard genome sequencing and annotation.</title>
        <authorList>
            <consortium name="The Broad Institute Genomics Platform"/>
            <consortium name="The Broad Institute Genome Sequencing Center for Infectious Disease"/>
            <person name="Wu L."/>
            <person name="Ma J."/>
        </authorList>
    </citation>
    <scope>NUCLEOTIDE SEQUENCE [LARGE SCALE GENOMIC DNA]</scope>
    <source>
        <strain evidence="6 7">JCM 14322</strain>
    </source>
</reference>
<dbReference type="InterPro" id="IPR016181">
    <property type="entry name" value="Acyl_CoA_acyltransferase"/>
</dbReference>
<proteinExistence type="inferred from homology"/>
<feature type="active site" description="Proton donor" evidence="4">
    <location>
        <position position="151"/>
    </location>
</feature>
<dbReference type="InterPro" id="IPR036527">
    <property type="entry name" value="SCP2_sterol-bd_dom_sf"/>
</dbReference>
<dbReference type="SUPFAM" id="SSF55718">
    <property type="entry name" value="SCP-like"/>
    <property type="match status" value="1"/>
</dbReference>
<dbReference type="PANTHER" id="PTHR37817:SF1">
    <property type="entry name" value="N-ACETYLTRANSFERASE EIS"/>
    <property type="match status" value="1"/>
</dbReference>
<feature type="domain" description="N-acetyltransferase" evidence="5">
    <location>
        <begin position="23"/>
        <end position="192"/>
    </location>
</feature>
<keyword evidence="3 4" id="KW-0012">Acyltransferase</keyword>
<feature type="binding site" evidence="4">
    <location>
        <begin position="110"/>
        <end position="112"/>
    </location>
    <ligand>
        <name>acetyl-CoA</name>
        <dbReference type="ChEBI" id="CHEBI:57288"/>
    </ligand>
</feature>
<dbReference type="Proteomes" id="UP001500002">
    <property type="component" value="Unassembled WGS sequence"/>
</dbReference>
<dbReference type="SUPFAM" id="SSF55729">
    <property type="entry name" value="Acyl-CoA N-acyltransferases (Nat)"/>
    <property type="match status" value="1"/>
</dbReference>
<keyword evidence="7" id="KW-1185">Reference proteome</keyword>
<dbReference type="HAMAP" id="MF_01812">
    <property type="entry name" value="Eis"/>
    <property type="match status" value="1"/>
</dbReference>
<dbReference type="Gene3D" id="3.30.1050.10">
    <property type="entry name" value="SCP2 sterol-binding domain"/>
    <property type="match status" value="1"/>
</dbReference>
<dbReference type="Pfam" id="PF17668">
    <property type="entry name" value="Acetyltransf_17"/>
    <property type="match status" value="1"/>
</dbReference>
<evidence type="ECO:0000313" key="6">
    <source>
        <dbReference type="EMBL" id="GAA1804867.1"/>
    </source>
</evidence>
<protein>
    <submittedName>
        <fullName evidence="6">GNAT family N-acetyltransferase</fullName>
    </submittedName>
</protein>
<organism evidence="6 7">
    <name type="scientific">Agromyces neolithicus</name>
    <dbReference type="NCBI Taxonomy" id="269420"/>
    <lineage>
        <taxon>Bacteria</taxon>
        <taxon>Bacillati</taxon>
        <taxon>Actinomycetota</taxon>
        <taxon>Actinomycetes</taxon>
        <taxon>Micrococcales</taxon>
        <taxon>Microbacteriaceae</taxon>
        <taxon>Agromyces</taxon>
    </lineage>
</organism>
<accession>A0ABN2LZZ9</accession>
<dbReference type="PROSITE" id="PS51186">
    <property type="entry name" value="GNAT"/>
    <property type="match status" value="1"/>
</dbReference>
<feature type="binding site" evidence="4">
    <location>
        <begin position="146"/>
        <end position="147"/>
    </location>
    <ligand>
        <name>acetyl-CoA</name>
        <dbReference type="ChEBI" id="CHEBI:57288"/>
    </ligand>
</feature>
<evidence type="ECO:0000259" key="5">
    <source>
        <dbReference type="PROSITE" id="PS51186"/>
    </source>
</evidence>
<dbReference type="PANTHER" id="PTHR37817">
    <property type="entry name" value="N-ACETYLTRANSFERASE EIS"/>
    <property type="match status" value="1"/>
</dbReference>
<evidence type="ECO:0000313" key="7">
    <source>
        <dbReference type="Proteomes" id="UP001500002"/>
    </source>
</evidence>
<dbReference type="Gene3D" id="3.40.630.30">
    <property type="match status" value="2"/>
</dbReference>